<proteinExistence type="predicted"/>
<name>A0ABT6WFM4_9ACTN</name>
<gene>
    <name evidence="1" type="ORF">QLQ12_07810</name>
</gene>
<keyword evidence="2" id="KW-1185">Reference proteome</keyword>
<protein>
    <recommendedName>
        <fullName evidence="3">Excreted virulence factor EspC (Type VII ESX diderm)</fullName>
    </recommendedName>
</protein>
<dbReference type="RefSeq" id="WP_282758190.1">
    <property type="nucleotide sequence ID" value="NZ_JASCTH010000004.1"/>
</dbReference>
<evidence type="ECO:0000313" key="2">
    <source>
        <dbReference type="Proteomes" id="UP001241758"/>
    </source>
</evidence>
<organism evidence="1 2">
    <name type="scientific">Actinoplanes sandaracinus</name>
    <dbReference type="NCBI Taxonomy" id="3045177"/>
    <lineage>
        <taxon>Bacteria</taxon>
        <taxon>Bacillati</taxon>
        <taxon>Actinomycetota</taxon>
        <taxon>Actinomycetes</taxon>
        <taxon>Micromonosporales</taxon>
        <taxon>Micromonosporaceae</taxon>
        <taxon>Actinoplanes</taxon>
    </lineage>
</organism>
<dbReference type="Proteomes" id="UP001241758">
    <property type="component" value="Unassembled WGS sequence"/>
</dbReference>
<accession>A0ABT6WFM4</accession>
<evidence type="ECO:0000313" key="1">
    <source>
        <dbReference type="EMBL" id="MDI6098507.1"/>
    </source>
</evidence>
<comment type="caution">
    <text evidence="1">The sequence shown here is derived from an EMBL/GenBank/DDBJ whole genome shotgun (WGS) entry which is preliminary data.</text>
</comment>
<dbReference type="EMBL" id="JASCTH010000004">
    <property type="protein sequence ID" value="MDI6098507.1"/>
    <property type="molecule type" value="Genomic_DNA"/>
</dbReference>
<reference evidence="1 2" key="1">
    <citation type="submission" date="2023-05" db="EMBL/GenBank/DDBJ databases">
        <title>Actinoplanes sp. NEAU-A12 genome sequencing.</title>
        <authorList>
            <person name="Wang Z.-S."/>
        </authorList>
    </citation>
    <scope>NUCLEOTIDE SEQUENCE [LARGE SCALE GENOMIC DNA]</scope>
    <source>
        <strain evidence="1 2">NEAU-A12</strain>
    </source>
</reference>
<evidence type="ECO:0008006" key="3">
    <source>
        <dbReference type="Google" id="ProtNLM"/>
    </source>
</evidence>
<sequence length="95" mass="9780">MNADFEAEAEGLRRSATAVTGLAGRVSGAAGSVPGTDPAPRWATTGAATLMTESARRLLSLLGHDTAETAERIRAAAAAYEQADARAAARLRQAR</sequence>